<protein>
    <submittedName>
        <fullName evidence="2">Uncharacterized protein</fullName>
    </submittedName>
</protein>
<reference evidence="2 3" key="1">
    <citation type="submission" date="2019-05" db="EMBL/GenBank/DDBJ databases">
        <title>Another draft genome of Portunus trituberculatus and its Hox gene families provides insights of decapod evolution.</title>
        <authorList>
            <person name="Jeong J.-H."/>
            <person name="Song I."/>
            <person name="Kim S."/>
            <person name="Choi T."/>
            <person name="Kim D."/>
            <person name="Ryu S."/>
            <person name="Kim W."/>
        </authorList>
    </citation>
    <scope>NUCLEOTIDE SEQUENCE [LARGE SCALE GENOMIC DNA]</scope>
    <source>
        <tissue evidence="2">Muscle</tissue>
    </source>
</reference>
<name>A0A5B7H1R9_PORTR</name>
<sequence>MFPVVLRHEPRPGTTRLEEEGLSLGTPFAGGVTPAPRPPAHDVTVPKSPCFPHDTATMGLRRLSFTWVNGAILAAHDEIVPVPGITRVPSERQLISSWCIKRRRDVTGVERHCYKTAYTRGGKTVTPPRPLHGNTWCGKCHRQSQPGLGVAKTWKTLLFSLHHSG</sequence>
<evidence type="ECO:0000256" key="1">
    <source>
        <dbReference type="SAM" id="MobiDB-lite"/>
    </source>
</evidence>
<comment type="caution">
    <text evidence="2">The sequence shown here is derived from an EMBL/GenBank/DDBJ whole genome shotgun (WGS) entry which is preliminary data.</text>
</comment>
<proteinExistence type="predicted"/>
<dbReference type="EMBL" id="VSRR010020974">
    <property type="protein sequence ID" value="MPC63565.1"/>
    <property type="molecule type" value="Genomic_DNA"/>
</dbReference>
<feature type="region of interest" description="Disordered" evidence="1">
    <location>
        <begin position="1"/>
        <end position="21"/>
    </location>
</feature>
<gene>
    <name evidence="2" type="ORF">E2C01_057664</name>
</gene>
<evidence type="ECO:0000313" key="3">
    <source>
        <dbReference type="Proteomes" id="UP000324222"/>
    </source>
</evidence>
<accession>A0A5B7H1R9</accession>
<organism evidence="2 3">
    <name type="scientific">Portunus trituberculatus</name>
    <name type="common">Swimming crab</name>
    <name type="synonym">Neptunus trituberculatus</name>
    <dbReference type="NCBI Taxonomy" id="210409"/>
    <lineage>
        <taxon>Eukaryota</taxon>
        <taxon>Metazoa</taxon>
        <taxon>Ecdysozoa</taxon>
        <taxon>Arthropoda</taxon>
        <taxon>Crustacea</taxon>
        <taxon>Multicrustacea</taxon>
        <taxon>Malacostraca</taxon>
        <taxon>Eumalacostraca</taxon>
        <taxon>Eucarida</taxon>
        <taxon>Decapoda</taxon>
        <taxon>Pleocyemata</taxon>
        <taxon>Brachyura</taxon>
        <taxon>Eubrachyura</taxon>
        <taxon>Portunoidea</taxon>
        <taxon>Portunidae</taxon>
        <taxon>Portuninae</taxon>
        <taxon>Portunus</taxon>
    </lineage>
</organism>
<keyword evidence="3" id="KW-1185">Reference proteome</keyword>
<dbReference type="AlphaFoldDB" id="A0A5B7H1R9"/>
<evidence type="ECO:0000313" key="2">
    <source>
        <dbReference type="EMBL" id="MPC63565.1"/>
    </source>
</evidence>
<dbReference type="Proteomes" id="UP000324222">
    <property type="component" value="Unassembled WGS sequence"/>
</dbReference>
<feature type="compositionally biased region" description="Basic and acidic residues" evidence="1">
    <location>
        <begin position="1"/>
        <end position="19"/>
    </location>
</feature>